<dbReference type="Proteomes" id="UP000010798">
    <property type="component" value="Chromosome"/>
</dbReference>
<organism evidence="1 2">
    <name type="scientific">Singulisphaera acidiphila (strain ATCC BAA-1392 / DSM 18658 / VKM B-2454 / MOB10)</name>
    <dbReference type="NCBI Taxonomy" id="886293"/>
    <lineage>
        <taxon>Bacteria</taxon>
        <taxon>Pseudomonadati</taxon>
        <taxon>Planctomycetota</taxon>
        <taxon>Planctomycetia</taxon>
        <taxon>Isosphaerales</taxon>
        <taxon>Isosphaeraceae</taxon>
        <taxon>Singulisphaera</taxon>
    </lineage>
</organism>
<evidence type="ECO:0000313" key="2">
    <source>
        <dbReference type="Proteomes" id="UP000010798"/>
    </source>
</evidence>
<evidence type="ECO:0008006" key="3">
    <source>
        <dbReference type="Google" id="ProtNLM"/>
    </source>
</evidence>
<name>L0DK58_SINAD</name>
<sequence>MSLMSTHRLRAPSDDGALLAVPPLGEAAPVTAGNVERLGRWDYDFQGRRSSRLRGQVRSQVLKGARDYLTRLGLDVPAHADSSVPLVVTGHQPELYHPGVWVKNFAVAALAQHQRGIGLNFIVDNDLHKSSAIRVPQKSVDGGLQVQRVEYDQWTGDLPFEDLNVKDEGLFESFGTRVRAVLTDSVADPLIDTFWPLVLKRREQTRRLGLRFAAARRELEGSWGVHNAEIPLSAVCETEGFLWFASHLLADLPRFQTVHNEALARYRARYQIRSRHHPVPALSRQDEWREAPFWVWRGSEPRRRSLFVRQLPRTMELRAGGEDQPFLELPLAPDRDACCAVEQLLNLPAQRIRLRTRALTTTMFARLLLGDLFVHGIGGAKYDELGDEIIRGFFAIEPPDYLTLSMTLWLGLGLDPAGAERLASLNRSLRDLTYNPDRHVAELTPETQALVAAKQAAIASSVASHQERLARFQEIRRLNESLQVGVNPIRDQLQAEQARMVAVVGRNVVARNREYAFVLHSERRLHEVLVGSMGLPASGE</sequence>
<reference evidence="1 2" key="1">
    <citation type="submission" date="2012-02" db="EMBL/GenBank/DDBJ databases">
        <title>Complete sequence of chromosome of Singulisphaera acidiphila DSM 18658.</title>
        <authorList>
            <consortium name="US DOE Joint Genome Institute (JGI-PGF)"/>
            <person name="Lucas S."/>
            <person name="Copeland A."/>
            <person name="Lapidus A."/>
            <person name="Glavina del Rio T."/>
            <person name="Dalin E."/>
            <person name="Tice H."/>
            <person name="Bruce D."/>
            <person name="Goodwin L."/>
            <person name="Pitluck S."/>
            <person name="Peters L."/>
            <person name="Ovchinnikova G."/>
            <person name="Chertkov O."/>
            <person name="Kyrpides N."/>
            <person name="Mavromatis K."/>
            <person name="Ivanova N."/>
            <person name="Brettin T."/>
            <person name="Detter J.C."/>
            <person name="Han C."/>
            <person name="Larimer F."/>
            <person name="Land M."/>
            <person name="Hauser L."/>
            <person name="Markowitz V."/>
            <person name="Cheng J.-F."/>
            <person name="Hugenholtz P."/>
            <person name="Woyke T."/>
            <person name="Wu D."/>
            <person name="Tindall B."/>
            <person name="Pomrenke H."/>
            <person name="Brambilla E."/>
            <person name="Klenk H.-P."/>
            <person name="Eisen J.A."/>
        </authorList>
    </citation>
    <scope>NUCLEOTIDE SEQUENCE [LARGE SCALE GENOMIC DNA]</scope>
    <source>
        <strain evidence="2">ATCC BAA-1392 / DSM 18658 / VKM B-2454 / MOB10</strain>
    </source>
</reference>
<dbReference type="OrthoDB" id="255440at2"/>
<dbReference type="STRING" id="886293.Sinac_5073"/>
<protein>
    <recommendedName>
        <fullName evidence="3">Cysteine ligase BshC</fullName>
    </recommendedName>
</protein>
<dbReference type="EMBL" id="CP003364">
    <property type="protein sequence ID" value="AGA29225.1"/>
    <property type="molecule type" value="Genomic_DNA"/>
</dbReference>
<evidence type="ECO:0000313" key="1">
    <source>
        <dbReference type="EMBL" id="AGA29225.1"/>
    </source>
</evidence>
<accession>L0DK58</accession>
<dbReference type="HOGENOM" id="CLU_515513_0_0_0"/>
<gene>
    <name evidence="1" type="ordered locus">Sinac_5073</name>
</gene>
<keyword evidence="2" id="KW-1185">Reference proteome</keyword>
<dbReference type="AlphaFoldDB" id="L0DK58"/>
<proteinExistence type="predicted"/>
<dbReference type="eggNOG" id="ENOG502Z9TR">
    <property type="taxonomic scope" value="Bacteria"/>
</dbReference>
<dbReference type="KEGG" id="saci:Sinac_5073"/>